<feature type="binding site" evidence="3">
    <location>
        <position position="171"/>
    </location>
    <ligand>
        <name>Zn(2+)</name>
        <dbReference type="ChEBI" id="CHEBI:29105"/>
        <label>2</label>
    </ligand>
</feature>
<feature type="binding site" evidence="3">
    <location>
        <position position="282"/>
    </location>
    <ligand>
        <name>Mg(2+)</name>
        <dbReference type="ChEBI" id="CHEBI:18420"/>
    </ligand>
</feature>
<dbReference type="SMART" id="SM00098">
    <property type="entry name" value="alkPPc"/>
    <property type="match status" value="1"/>
</dbReference>
<feature type="binding site" evidence="3">
    <location>
        <position position="468"/>
    </location>
    <ligand>
        <name>Mg(2+)</name>
        <dbReference type="ChEBI" id="CHEBI:18420"/>
    </ligand>
</feature>
<dbReference type="CDD" id="cd16012">
    <property type="entry name" value="ALP"/>
    <property type="match status" value="1"/>
</dbReference>
<feature type="region of interest" description="Disordered" evidence="5">
    <location>
        <begin position="549"/>
        <end position="568"/>
    </location>
</feature>
<feature type="binding site" evidence="3">
    <location>
        <position position="171"/>
    </location>
    <ligand>
        <name>Mg(2+)</name>
        <dbReference type="ChEBI" id="CHEBI:18420"/>
    </ligand>
</feature>
<dbReference type="AlphaFoldDB" id="A0A1U7HXZ1"/>
<evidence type="ECO:0000313" key="6">
    <source>
        <dbReference type="EMBL" id="OKH28460.1"/>
    </source>
</evidence>
<dbReference type="PRINTS" id="PR00113">
    <property type="entry name" value="ALKPHPHTASE"/>
</dbReference>
<feature type="active site" description="Phosphoserine intermediate" evidence="2">
    <location>
        <position position="220"/>
    </location>
</feature>
<keyword evidence="7" id="KW-1185">Reference proteome</keyword>
<name>A0A1U7HXZ1_9CHRO</name>
<proteinExistence type="inferred from homology"/>
<dbReference type="GO" id="GO:0046872">
    <property type="term" value="F:metal ion binding"/>
    <property type="evidence" value="ECO:0007669"/>
    <property type="project" value="UniProtKB-KW"/>
</dbReference>
<feature type="binding site" evidence="3">
    <location>
        <position position="626"/>
    </location>
    <ligand>
        <name>Zn(2+)</name>
        <dbReference type="ChEBI" id="CHEBI:29105"/>
        <label>2</label>
    </ligand>
</feature>
<dbReference type="RefSeq" id="WP_073548259.1">
    <property type="nucleotide sequence ID" value="NZ_CAWMVK010000023.1"/>
</dbReference>
<dbReference type="OrthoDB" id="9794455at2"/>
<dbReference type="InterPro" id="IPR017850">
    <property type="entry name" value="Alkaline_phosphatase_core_sf"/>
</dbReference>
<sequence>MSSLCSIQFVQKRWKVVSTFAIIAMTWLATILPVQAQGADEELVRIWPTNNTTILVGQRFDLRVESLIPAQSTPKLESITINGNNFTGTFRQRINEQLQLPGGSIEIGQPPEGSNLFGQTLRNWSLPTPGRYEIVATLNIDGRQVSARNTYRVQPFQKRGQLNKVIFFVGDGMGTPLRTGARIMKYGVKDGQPGGYLQMEQMPVTGLVATHSLDSIIPDSANTAAAWVSGAKTINNALNAFPDNTPENPLDNPRIETLPQYMKRRYNWGIGLATTAFLTDATPAAFAANQRLRFSYEQIAQQYFDFVRDGWALPETGYRSLKELSQPVDVILGPGARHFVPNEERAAEFRDTVFRRDNQDLVAVAQQQGYTIVTDVNSMNQAPNDRKILGLFLGDFREGAALGPQNIPSVLDLLIARGRATIDGRGASQLNPPVPPEFATIPKLEEMTRKAIAVLEAVSPQGWMLQVESSQSDKLAHPLDPDRTLYEVLTLDKSVEVARQFVAQNPNALVIVTADHAQGQTVGGTVDSRAIRENRIDLNDAMQSFGDAGFTTYQDTDGDGYPNEANPDTKLAIGISARPTFRTDFLTDDLNLPPSGEDGTEPNPERDPNGLLLTNDLERGTTVANHTGDDVPIAVQGPGAGLFTGVMDNIEVFQRMAAIISGVRNRQDLATGRPSITATETES</sequence>
<evidence type="ECO:0000256" key="2">
    <source>
        <dbReference type="PIRSR" id="PIRSR601952-1"/>
    </source>
</evidence>
<feature type="binding site" evidence="3">
    <location>
        <position position="516"/>
    </location>
    <ligand>
        <name>Zn(2+)</name>
        <dbReference type="ChEBI" id="CHEBI:29105"/>
        <label>2</label>
    </ligand>
</feature>
<feature type="binding site" evidence="3">
    <location>
        <position position="515"/>
    </location>
    <ligand>
        <name>Zn(2+)</name>
        <dbReference type="ChEBI" id="CHEBI:29105"/>
        <label>2</label>
    </ligand>
</feature>
<feature type="binding site" evidence="3">
    <location>
        <position position="473"/>
    </location>
    <ligand>
        <name>Zn(2+)</name>
        <dbReference type="ChEBI" id="CHEBI:29105"/>
        <label>2</label>
    </ligand>
</feature>
<dbReference type="Pfam" id="PF00245">
    <property type="entry name" value="Alk_phosphatase"/>
    <property type="match status" value="1"/>
</dbReference>
<keyword evidence="1" id="KW-0597">Phosphoprotein</keyword>
<comment type="caution">
    <text evidence="6">The sequence shown here is derived from an EMBL/GenBank/DDBJ whole genome shotgun (WGS) entry which is preliminary data.</text>
</comment>
<dbReference type="PANTHER" id="PTHR11596:SF5">
    <property type="entry name" value="ALKALINE PHOSPHATASE"/>
    <property type="match status" value="1"/>
</dbReference>
<evidence type="ECO:0000313" key="7">
    <source>
        <dbReference type="Proteomes" id="UP000185984"/>
    </source>
</evidence>
<comment type="cofactor">
    <cofactor evidence="3">
        <name>Zn(2+)</name>
        <dbReference type="ChEBI" id="CHEBI:29105"/>
    </cofactor>
    <text evidence="3">Binds 2 Zn(2+) ions.</text>
</comment>
<comment type="cofactor">
    <cofactor evidence="3">
        <name>Mg(2+)</name>
        <dbReference type="ChEBI" id="CHEBI:18420"/>
    </cofactor>
    <text evidence="3">Binds 1 Mg(2+) ion.</text>
</comment>
<organism evidence="6 7">
    <name type="scientific">Chroogloeocystis siderophila 5.2 s.c.1</name>
    <dbReference type="NCBI Taxonomy" id="247279"/>
    <lineage>
        <taxon>Bacteria</taxon>
        <taxon>Bacillati</taxon>
        <taxon>Cyanobacteriota</taxon>
        <taxon>Cyanophyceae</taxon>
        <taxon>Oscillatoriophycideae</taxon>
        <taxon>Chroococcales</taxon>
        <taxon>Chroococcaceae</taxon>
        <taxon>Chroogloeocystis</taxon>
    </lineage>
</organism>
<reference evidence="6 7" key="1">
    <citation type="submission" date="2016-11" db="EMBL/GenBank/DDBJ databases">
        <title>Draft Genome Sequences of Nine Cyanobacterial Strains from Diverse Habitats.</title>
        <authorList>
            <person name="Zhu T."/>
            <person name="Hou S."/>
            <person name="Lu X."/>
            <person name="Hess W.R."/>
        </authorList>
    </citation>
    <scope>NUCLEOTIDE SEQUENCE [LARGE SCALE GENOMIC DNA]</scope>
    <source>
        <strain evidence="6 7">5.2 s.c.1</strain>
    </source>
</reference>
<keyword evidence="3" id="KW-0862">Zinc</keyword>
<comment type="similarity">
    <text evidence="4">Belongs to the alkaline phosphatase family.</text>
</comment>
<protein>
    <submittedName>
        <fullName evidence="6">Alkaline phosphatase</fullName>
    </submittedName>
</protein>
<dbReference type="Proteomes" id="UP000185984">
    <property type="component" value="Unassembled WGS sequence"/>
</dbReference>
<gene>
    <name evidence="6" type="ORF">NIES1031_04275</name>
</gene>
<dbReference type="PANTHER" id="PTHR11596">
    <property type="entry name" value="ALKALINE PHOSPHATASE"/>
    <property type="match status" value="1"/>
</dbReference>
<feature type="binding site" evidence="3">
    <location>
        <position position="280"/>
    </location>
    <ligand>
        <name>Mg(2+)</name>
        <dbReference type="ChEBI" id="CHEBI:18420"/>
    </ligand>
</feature>
<dbReference type="EMBL" id="MRCC01000003">
    <property type="protein sequence ID" value="OKH28460.1"/>
    <property type="molecule type" value="Genomic_DNA"/>
</dbReference>
<evidence type="ECO:0000256" key="3">
    <source>
        <dbReference type="PIRSR" id="PIRSR601952-2"/>
    </source>
</evidence>
<dbReference type="STRING" id="247279.NIES1031_04275"/>
<evidence type="ECO:0000256" key="4">
    <source>
        <dbReference type="RuleBase" id="RU003946"/>
    </source>
</evidence>
<dbReference type="GO" id="GO:0004035">
    <property type="term" value="F:alkaline phosphatase activity"/>
    <property type="evidence" value="ECO:0007669"/>
    <property type="project" value="TreeGrafter"/>
</dbReference>
<accession>A0A1U7HXZ1</accession>
<keyword evidence="3" id="KW-0460">Magnesium</keyword>
<evidence type="ECO:0000256" key="5">
    <source>
        <dbReference type="SAM" id="MobiDB-lite"/>
    </source>
</evidence>
<feature type="region of interest" description="Disordered" evidence="5">
    <location>
        <begin position="586"/>
        <end position="613"/>
    </location>
</feature>
<dbReference type="Gene3D" id="3.40.720.10">
    <property type="entry name" value="Alkaline Phosphatase, subunit A"/>
    <property type="match status" value="1"/>
</dbReference>
<evidence type="ECO:0000256" key="1">
    <source>
        <dbReference type="ARBA" id="ARBA00022553"/>
    </source>
</evidence>
<feature type="binding site" evidence="3">
    <location>
        <position position="477"/>
    </location>
    <ligand>
        <name>Zn(2+)</name>
        <dbReference type="ChEBI" id="CHEBI:29105"/>
        <label>2</label>
    </ligand>
</feature>
<dbReference type="InterPro" id="IPR001952">
    <property type="entry name" value="Alkaline_phosphatase"/>
</dbReference>
<keyword evidence="3" id="KW-0479">Metal-binding</keyword>
<dbReference type="SUPFAM" id="SSF53649">
    <property type="entry name" value="Alkaline phosphatase-like"/>
    <property type="match status" value="1"/>
</dbReference>